<dbReference type="PANTHER" id="PTHR10253">
    <property type="entry name" value="POLYCOMB PROTEIN"/>
    <property type="match status" value="1"/>
</dbReference>
<dbReference type="InterPro" id="IPR015943">
    <property type="entry name" value="WD40/YVTN_repeat-like_dom_sf"/>
</dbReference>
<dbReference type="KEGG" id="dzi:111315178"/>
<proteinExistence type="predicted"/>
<dbReference type="OrthoDB" id="7318948at2759"/>
<protein>
    <submittedName>
        <fullName evidence="6">Uncharacterized protein LOC111315178</fullName>
    </submittedName>
</protein>
<dbReference type="GeneID" id="111315178"/>
<dbReference type="Gene3D" id="2.130.10.10">
    <property type="entry name" value="YVTN repeat-like/Quinoprotein amine dehydrogenase"/>
    <property type="match status" value="1"/>
</dbReference>
<keyword evidence="3" id="KW-0805">Transcription regulation</keyword>
<dbReference type="AlphaFoldDB" id="A0A6P6B5N2"/>
<evidence type="ECO:0000313" key="6">
    <source>
        <dbReference type="RefSeq" id="XP_022772488.1"/>
    </source>
</evidence>
<evidence type="ECO:0000256" key="1">
    <source>
        <dbReference type="ARBA" id="ARBA00022574"/>
    </source>
</evidence>
<dbReference type="RefSeq" id="XP_022772488.1">
    <property type="nucleotide sequence ID" value="XM_022916753.1"/>
</dbReference>
<dbReference type="InterPro" id="IPR051243">
    <property type="entry name" value="PcG_WD-repeat"/>
</dbReference>
<reference evidence="6" key="1">
    <citation type="submission" date="2025-08" db="UniProtKB">
        <authorList>
            <consortium name="RefSeq"/>
        </authorList>
    </citation>
    <scope>IDENTIFICATION</scope>
    <source>
        <tissue evidence="6">Fruit stalk</tissue>
    </source>
</reference>
<evidence type="ECO:0000256" key="4">
    <source>
        <dbReference type="ARBA" id="ARBA00023163"/>
    </source>
</evidence>
<gene>
    <name evidence="6" type="primary">LOC111315178</name>
</gene>
<organism evidence="5 6">
    <name type="scientific">Durio zibethinus</name>
    <name type="common">Durian</name>
    <dbReference type="NCBI Taxonomy" id="66656"/>
    <lineage>
        <taxon>Eukaryota</taxon>
        <taxon>Viridiplantae</taxon>
        <taxon>Streptophyta</taxon>
        <taxon>Embryophyta</taxon>
        <taxon>Tracheophyta</taxon>
        <taxon>Spermatophyta</taxon>
        <taxon>Magnoliopsida</taxon>
        <taxon>eudicotyledons</taxon>
        <taxon>Gunneridae</taxon>
        <taxon>Pentapetalae</taxon>
        <taxon>rosids</taxon>
        <taxon>malvids</taxon>
        <taxon>Malvales</taxon>
        <taxon>Malvaceae</taxon>
        <taxon>Helicteroideae</taxon>
        <taxon>Durio</taxon>
    </lineage>
</organism>
<dbReference type="SUPFAM" id="SSF50978">
    <property type="entry name" value="WD40 repeat-like"/>
    <property type="match status" value="1"/>
</dbReference>
<keyword evidence="1" id="KW-0853">WD repeat</keyword>
<dbReference type="Proteomes" id="UP000515121">
    <property type="component" value="Unplaced"/>
</dbReference>
<dbReference type="InterPro" id="IPR036322">
    <property type="entry name" value="WD40_repeat_dom_sf"/>
</dbReference>
<keyword evidence="5" id="KW-1185">Reference proteome</keyword>
<evidence type="ECO:0000256" key="2">
    <source>
        <dbReference type="ARBA" id="ARBA00022737"/>
    </source>
</evidence>
<evidence type="ECO:0000256" key="3">
    <source>
        <dbReference type="ARBA" id="ARBA00023015"/>
    </source>
</evidence>
<keyword evidence="2" id="KW-0677">Repeat</keyword>
<evidence type="ECO:0000313" key="5">
    <source>
        <dbReference type="Proteomes" id="UP000515121"/>
    </source>
</evidence>
<name>A0A6P6B5N2_DURZI</name>
<accession>A0A6P6B5N2</accession>
<sequence>MPQPQGQYRRELSSLHIKNPETCNEDNKHPRLCGFLQRIISSVAYHVFSEANEEDSHGNGIDSNSNIRSATTEARCLTVSAVDCSLQWVERGRQKWGQKSKWRHPRREGRQGLEHKGLEEKAAMPTWTPKLKFAEFRTYVEKSFTWTDLPSKFPTKYVQFSVFLASIHSNYVDYNRWLGDFILSKGTTDILQKYPVPECDIWFIKFSCNFHYNVAAIGNREGKIFVWELQSSPPVLIARLSRAQSKSPIRQIAMSFDGSTILSYLAIPREAMMIVETHLCYNS</sequence>
<keyword evidence="4" id="KW-0804">Transcription</keyword>